<organism evidence="1 2">
    <name type="scientific">Rotaria magnacalcarata</name>
    <dbReference type="NCBI Taxonomy" id="392030"/>
    <lineage>
        <taxon>Eukaryota</taxon>
        <taxon>Metazoa</taxon>
        <taxon>Spiralia</taxon>
        <taxon>Gnathifera</taxon>
        <taxon>Rotifera</taxon>
        <taxon>Eurotatoria</taxon>
        <taxon>Bdelloidea</taxon>
        <taxon>Philodinida</taxon>
        <taxon>Philodinidae</taxon>
        <taxon>Rotaria</taxon>
    </lineage>
</organism>
<gene>
    <name evidence="1" type="ORF">SMN809_LOCUS15168</name>
</gene>
<sequence length="84" mass="9841">MYNPSNASCNSISNDPRMPIVNHLVNDLHKHLNELENFYETVSQSSDKHDLNIKQYIEQIYTDLHIRITHNHQQQNQTANVVNN</sequence>
<reference evidence="1" key="1">
    <citation type="submission" date="2021-02" db="EMBL/GenBank/DDBJ databases">
        <authorList>
            <person name="Nowell W R."/>
        </authorList>
    </citation>
    <scope>NUCLEOTIDE SEQUENCE</scope>
</reference>
<comment type="caution">
    <text evidence="1">The sequence shown here is derived from an EMBL/GenBank/DDBJ whole genome shotgun (WGS) entry which is preliminary data.</text>
</comment>
<dbReference type="Proteomes" id="UP000676336">
    <property type="component" value="Unassembled WGS sequence"/>
</dbReference>
<dbReference type="EMBL" id="CAJOBI010006449">
    <property type="protein sequence ID" value="CAF4060644.1"/>
    <property type="molecule type" value="Genomic_DNA"/>
</dbReference>
<name>A0A8S2PP57_9BILA</name>
<protein>
    <submittedName>
        <fullName evidence="1">Uncharacterized protein</fullName>
    </submittedName>
</protein>
<dbReference type="AlphaFoldDB" id="A0A8S2PP57"/>
<proteinExistence type="predicted"/>
<evidence type="ECO:0000313" key="1">
    <source>
        <dbReference type="EMBL" id="CAF4060644.1"/>
    </source>
</evidence>
<accession>A0A8S2PP57</accession>
<evidence type="ECO:0000313" key="2">
    <source>
        <dbReference type="Proteomes" id="UP000676336"/>
    </source>
</evidence>